<dbReference type="InterPro" id="IPR036388">
    <property type="entry name" value="WH-like_DNA-bd_sf"/>
</dbReference>
<dbReference type="GO" id="GO:0005829">
    <property type="term" value="C:cytosol"/>
    <property type="evidence" value="ECO:0007669"/>
    <property type="project" value="TreeGrafter"/>
</dbReference>
<dbReference type="GO" id="GO:0032993">
    <property type="term" value="C:protein-DNA complex"/>
    <property type="evidence" value="ECO:0007669"/>
    <property type="project" value="TreeGrafter"/>
</dbReference>
<keyword evidence="5" id="KW-0804">Transcription</keyword>
<evidence type="ECO:0000256" key="5">
    <source>
        <dbReference type="ARBA" id="ARBA00023163"/>
    </source>
</evidence>
<dbReference type="Gene3D" id="3.40.50.2300">
    <property type="match status" value="1"/>
</dbReference>
<dbReference type="CDD" id="cd00383">
    <property type="entry name" value="trans_reg_C"/>
    <property type="match status" value="1"/>
</dbReference>
<proteinExistence type="predicted"/>
<dbReference type="GO" id="GO:0000156">
    <property type="term" value="F:phosphorelay response regulator activity"/>
    <property type="evidence" value="ECO:0007669"/>
    <property type="project" value="TreeGrafter"/>
</dbReference>
<keyword evidence="4" id="KW-0238">DNA-binding</keyword>
<dbReference type="SUPFAM" id="SSF52172">
    <property type="entry name" value="CheY-like"/>
    <property type="match status" value="1"/>
</dbReference>
<dbReference type="CDD" id="cd17574">
    <property type="entry name" value="REC_OmpR"/>
    <property type="match status" value="1"/>
</dbReference>
<accession>A0A6L7IN01</accession>
<sequence length="244" mass="27177">MRRSEANVSGQEAAAIERGGEATLLVVDDEPEIVALLDEYFTGLGYRVLTAGDGASALKRAEQNPDLIVLDVGMPLMDGYAVCRRLREHLTCPILFLTARVEDVDALEGFEAGADDYVLKPFSLAVLGARVKAHLARDNRHHVRAEVRFDGDIAIDYRSRTVTVAGRPVDLTRREFDIVAFLSKHPGQVFERDRIHERVGGWENESDSQVVTEHIRRIRKKLTAAGAAPDPVETVWGMGYRWRA</sequence>
<dbReference type="Gene3D" id="6.10.250.690">
    <property type="match status" value="1"/>
</dbReference>
<evidence type="ECO:0000256" key="4">
    <source>
        <dbReference type="ARBA" id="ARBA00023125"/>
    </source>
</evidence>
<dbReference type="PANTHER" id="PTHR48111:SF1">
    <property type="entry name" value="TWO-COMPONENT RESPONSE REGULATOR ORR33"/>
    <property type="match status" value="1"/>
</dbReference>
<evidence type="ECO:0000313" key="7">
    <source>
        <dbReference type="Proteomes" id="UP000478463"/>
    </source>
</evidence>
<keyword evidence="3" id="KW-0805">Transcription regulation</keyword>
<organism evidence="6 7">
    <name type="scientific">Eggerthella guodeyinii</name>
    <dbReference type="NCBI Taxonomy" id="2690837"/>
    <lineage>
        <taxon>Bacteria</taxon>
        <taxon>Bacillati</taxon>
        <taxon>Actinomycetota</taxon>
        <taxon>Coriobacteriia</taxon>
        <taxon>Eggerthellales</taxon>
        <taxon>Eggerthellaceae</taxon>
        <taxon>Eggerthella</taxon>
    </lineage>
</organism>
<dbReference type="KEGG" id="egd:GS424_017325"/>
<dbReference type="GO" id="GO:0000976">
    <property type="term" value="F:transcription cis-regulatory region binding"/>
    <property type="evidence" value="ECO:0007669"/>
    <property type="project" value="TreeGrafter"/>
</dbReference>
<dbReference type="Gene3D" id="1.10.10.10">
    <property type="entry name" value="Winged helix-like DNA-binding domain superfamily/Winged helix DNA-binding domain"/>
    <property type="match status" value="1"/>
</dbReference>
<protein>
    <submittedName>
        <fullName evidence="6">Response regulator transcription factor</fullName>
    </submittedName>
</protein>
<dbReference type="InterPro" id="IPR011006">
    <property type="entry name" value="CheY-like_superfamily"/>
</dbReference>
<dbReference type="Pfam" id="PF00486">
    <property type="entry name" value="Trans_reg_C"/>
    <property type="match status" value="1"/>
</dbReference>
<evidence type="ECO:0000313" key="6">
    <source>
        <dbReference type="EMBL" id="QOS68214.1"/>
    </source>
</evidence>
<evidence type="ECO:0000256" key="3">
    <source>
        <dbReference type="ARBA" id="ARBA00023015"/>
    </source>
</evidence>
<dbReference type="EMBL" id="CP063310">
    <property type="protein sequence ID" value="QOS68214.1"/>
    <property type="molecule type" value="Genomic_DNA"/>
</dbReference>
<dbReference type="InterPro" id="IPR039420">
    <property type="entry name" value="WalR-like"/>
</dbReference>
<evidence type="ECO:0000256" key="1">
    <source>
        <dbReference type="ARBA" id="ARBA00022553"/>
    </source>
</evidence>
<dbReference type="PROSITE" id="PS51755">
    <property type="entry name" value="OMPR_PHOB"/>
    <property type="match status" value="1"/>
</dbReference>
<gene>
    <name evidence="6" type="ORF">GS424_017325</name>
</gene>
<dbReference type="InterPro" id="IPR001867">
    <property type="entry name" value="OmpR/PhoB-type_DNA-bd"/>
</dbReference>
<evidence type="ECO:0000256" key="2">
    <source>
        <dbReference type="ARBA" id="ARBA00023012"/>
    </source>
</evidence>
<dbReference type="AlphaFoldDB" id="A0A6L7IN01"/>
<dbReference type="PROSITE" id="PS50110">
    <property type="entry name" value="RESPONSE_REGULATORY"/>
    <property type="match status" value="1"/>
</dbReference>
<name>A0A6L7IN01_9ACTN</name>
<dbReference type="Proteomes" id="UP000478463">
    <property type="component" value="Chromosome"/>
</dbReference>
<dbReference type="SMART" id="SM00862">
    <property type="entry name" value="Trans_reg_C"/>
    <property type="match status" value="1"/>
</dbReference>
<keyword evidence="1" id="KW-0597">Phosphoprotein</keyword>
<dbReference type="InterPro" id="IPR001789">
    <property type="entry name" value="Sig_transdc_resp-reg_receiver"/>
</dbReference>
<reference evidence="6 7" key="1">
    <citation type="submission" date="2020-10" db="EMBL/GenBank/DDBJ databases">
        <title>Eggerthella sp. nov., isolated from human feces.</title>
        <authorList>
            <person name="Yajun G."/>
        </authorList>
    </citation>
    <scope>NUCLEOTIDE SEQUENCE [LARGE SCALE GENOMIC DNA]</scope>
    <source>
        <strain evidence="6 7">HF-1101</strain>
    </source>
</reference>
<keyword evidence="2" id="KW-0902">Two-component regulatory system</keyword>
<dbReference type="Pfam" id="PF00072">
    <property type="entry name" value="Response_reg"/>
    <property type="match status" value="1"/>
</dbReference>
<dbReference type="SMART" id="SM00448">
    <property type="entry name" value="REC"/>
    <property type="match status" value="1"/>
</dbReference>
<dbReference type="FunFam" id="3.40.50.2300:FF:000001">
    <property type="entry name" value="DNA-binding response regulator PhoB"/>
    <property type="match status" value="1"/>
</dbReference>
<dbReference type="PANTHER" id="PTHR48111">
    <property type="entry name" value="REGULATOR OF RPOS"/>
    <property type="match status" value="1"/>
</dbReference>
<dbReference type="GO" id="GO:0006355">
    <property type="term" value="P:regulation of DNA-templated transcription"/>
    <property type="evidence" value="ECO:0007669"/>
    <property type="project" value="InterPro"/>
</dbReference>